<reference evidence="8 9" key="1">
    <citation type="journal article" date="2013" name="Genome Announc.">
        <title>Draft Genome Sequence of Indibacter alkaliphilus Strain LW1T, Isolated from Lonar Lake, a Haloalkaline Lake in the Buldana District of Maharashtra, India.</title>
        <authorList>
            <person name="Singh A."/>
            <person name="Kumar Jangir P."/>
            <person name="Sharma R."/>
            <person name="Singh A."/>
            <person name="Kumar Pinnaka A."/>
            <person name="Shivaji S."/>
        </authorList>
    </citation>
    <scope>NUCLEOTIDE SEQUENCE [LARGE SCALE GENOMIC DNA]</scope>
    <source>
        <strain evidence="9">CCUG 57479 / KCTC 22604 / LW1</strain>
    </source>
</reference>
<protein>
    <recommendedName>
        <fullName evidence="6">Peptidyl-prolyl cis-trans isomerase</fullName>
        <ecNumber evidence="6">5.2.1.8</ecNumber>
    </recommendedName>
</protein>
<dbReference type="PROSITE" id="PS51257">
    <property type="entry name" value="PROKAR_LIPOPROTEIN"/>
    <property type="match status" value="1"/>
</dbReference>
<dbReference type="EMBL" id="ALWO02000011">
    <property type="protein sequence ID" value="EOZ99713.1"/>
    <property type="molecule type" value="Genomic_DNA"/>
</dbReference>
<evidence type="ECO:0000256" key="1">
    <source>
        <dbReference type="ARBA" id="ARBA00000971"/>
    </source>
</evidence>
<accession>S2EBG7</accession>
<keyword evidence="9" id="KW-1185">Reference proteome</keyword>
<feature type="domain" description="PPIase FKBP-type" evidence="7">
    <location>
        <begin position="73"/>
        <end position="163"/>
    </location>
</feature>
<organism evidence="8 9">
    <name type="scientific">Indibacter alkaliphilus (strain CCUG 57479 / KCTC 22604 / LW1)</name>
    <dbReference type="NCBI Taxonomy" id="1189612"/>
    <lineage>
        <taxon>Bacteria</taxon>
        <taxon>Pseudomonadati</taxon>
        <taxon>Bacteroidota</taxon>
        <taxon>Cytophagia</taxon>
        <taxon>Cytophagales</taxon>
        <taxon>Cyclobacteriaceae</taxon>
    </lineage>
</organism>
<evidence type="ECO:0000313" key="9">
    <source>
        <dbReference type="Proteomes" id="UP000006073"/>
    </source>
</evidence>
<dbReference type="AlphaFoldDB" id="S2EBG7"/>
<dbReference type="PANTHER" id="PTHR43811">
    <property type="entry name" value="FKBP-TYPE PEPTIDYL-PROLYL CIS-TRANS ISOMERASE FKPA"/>
    <property type="match status" value="1"/>
</dbReference>
<evidence type="ECO:0000256" key="5">
    <source>
        <dbReference type="PROSITE-ProRule" id="PRU00277"/>
    </source>
</evidence>
<evidence type="ECO:0000256" key="2">
    <source>
        <dbReference type="ARBA" id="ARBA00006577"/>
    </source>
</evidence>
<evidence type="ECO:0000313" key="8">
    <source>
        <dbReference type="EMBL" id="EOZ99713.1"/>
    </source>
</evidence>
<dbReference type="SUPFAM" id="SSF54534">
    <property type="entry name" value="FKBP-like"/>
    <property type="match status" value="2"/>
</dbReference>
<evidence type="ECO:0000256" key="3">
    <source>
        <dbReference type="ARBA" id="ARBA00023110"/>
    </source>
</evidence>
<dbReference type="Proteomes" id="UP000006073">
    <property type="component" value="Unassembled WGS sequence"/>
</dbReference>
<dbReference type="InterPro" id="IPR046357">
    <property type="entry name" value="PPIase_dom_sf"/>
</dbReference>
<evidence type="ECO:0000256" key="6">
    <source>
        <dbReference type="RuleBase" id="RU003915"/>
    </source>
</evidence>
<dbReference type="InterPro" id="IPR001179">
    <property type="entry name" value="PPIase_FKBP_dom"/>
</dbReference>
<dbReference type="RefSeq" id="WP_009034132.1">
    <property type="nucleotide sequence ID" value="NZ_ALWO02000011.1"/>
</dbReference>
<dbReference type="PANTHER" id="PTHR43811:SF26">
    <property type="entry name" value="PEPTIDYL-PROLYL CIS-TRANS ISOMERASE FKBP16-1, CHLOROPLASTIC"/>
    <property type="match status" value="1"/>
</dbReference>
<dbReference type="Gene3D" id="3.10.50.40">
    <property type="match status" value="2"/>
</dbReference>
<gene>
    <name evidence="8" type="ORF">A33Q_0394</name>
</gene>
<comment type="caution">
    <text evidence="8">The sequence shown here is derived from an EMBL/GenBank/DDBJ whole genome shotgun (WGS) entry which is preliminary data.</text>
</comment>
<sequence length="318" mass="35998">MRKLIQIIPILIFALVIGCVQEDEEPFNEAIERDDRILQDFFVSNSITPNDTQLGFYFEKTQTNDLGNQIVNGDIVGIYYEIRTLNNRVIDSYLDESRPPRLFVHGEGGTIPRVINFSAAFAKEGETLRVYAPSHLAYGKYNFQQLIQEDENLILKIKFARVFDELEIREKEDQEISDYLISNELQDFDNLDSGLYLDIQNEGLNEGPRATVGKLVRITYSLTHLNDIEPIAQVTGSSNPFQVTIGESGNVAFLDEVLKNLSKEGEITAIIPSHLAFGATTQVLPFQIRQDLIDQGLLNQAARPFEPLIFQAKVVEVR</sequence>
<dbReference type="GO" id="GO:0003755">
    <property type="term" value="F:peptidyl-prolyl cis-trans isomerase activity"/>
    <property type="evidence" value="ECO:0007669"/>
    <property type="project" value="UniProtKB-UniRule"/>
</dbReference>
<keyword evidence="3 5" id="KW-0697">Rotamase</keyword>
<keyword evidence="4 5" id="KW-0413">Isomerase</keyword>
<dbReference type="PROSITE" id="PS50059">
    <property type="entry name" value="FKBP_PPIASE"/>
    <property type="match status" value="1"/>
</dbReference>
<dbReference type="OrthoDB" id="9814548at2"/>
<evidence type="ECO:0000256" key="4">
    <source>
        <dbReference type="ARBA" id="ARBA00023235"/>
    </source>
</evidence>
<dbReference type="Pfam" id="PF00254">
    <property type="entry name" value="FKBP_C"/>
    <property type="match status" value="2"/>
</dbReference>
<comment type="catalytic activity">
    <reaction evidence="1 5 6">
        <text>[protein]-peptidylproline (omega=180) = [protein]-peptidylproline (omega=0)</text>
        <dbReference type="Rhea" id="RHEA:16237"/>
        <dbReference type="Rhea" id="RHEA-COMP:10747"/>
        <dbReference type="Rhea" id="RHEA-COMP:10748"/>
        <dbReference type="ChEBI" id="CHEBI:83833"/>
        <dbReference type="ChEBI" id="CHEBI:83834"/>
        <dbReference type="EC" id="5.2.1.8"/>
    </reaction>
</comment>
<dbReference type="eggNOG" id="COG0545">
    <property type="taxonomic scope" value="Bacteria"/>
</dbReference>
<comment type="similarity">
    <text evidence="2 6">Belongs to the FKBP-type PPIase family.</text>
</comment>
<evidence type="ECO:0000259" key="7">
    <source>
        <dbReference type="PROSITE" id="PS50059"/>
    </source>
</evidence>
<dbReference type="STRING" id="1189612.A33Q_0394"/>
<dbReference type="EC" id="5.2.1.8" evidence="6"/>
<name>S2EBG7_INDAL</name>
<proteinExistence type="inferred from homology"/>